<evidence type="ECO:0000313" key="2">
    <source>
        <dbReference type="Proteomes" id="UP000309997"/>
    </source>
</evidence>
<protein>
    <submittedName>
        <fullName evidence="1">Uncharacterized protein</fullName>
    </submittedName>
</protein>
<keyword evidence="2" id="KW-1185">Reference proteome</keyword>
<comment type="caution">
    <text evidence="1">The sequence shown here is derived from an EMBL/GenBank/DDBJ whole genome shotgun (WGS) entry which is preliminary data.</text>
</comment>
<proteinExistence type="predicted"/>
<dbReference type="Proteomes" id="UP000309997">
    <property type="component" value="Unassembled WGS sequence"/>
</dbReference>
<gene>
    <name evidence="1" type="ORF">D5086_030531</name>
</gene>
<organism evidence="1 2">
    <name type="scientific">Populus alba</name>
    <name type="common">White poplar</name>
    <dbReference type="NCBI Taxonomy" id="43335"/>
    <lineage>
        <taxon>Eukaryota</taxon>
        <taxon>Viridiplantae</taxon>
        <taxon>Streptophyta</taxon>
        <taxon>Embryophyta</taxon>
        <taxon>Tracheophyta</taxon>
        <taxon>Spermatophyta</taxon>
        <taxon>Magnoliopsida</taxon>
        <taxon>eudicotyledons</taxon>
        <taxon>Gunneridae</taxon>
        <taxon>Pentapetalae</taxon>
        <taxon>rosids</taxon>
        <taxon>fabids</taxon>
        <taxon>Malpighiales</taxon>
        <taxon>Salicaceae</taxon>
        <taxon>Saliceae</taxon>
        <taxon>Populus</taxon>
    </lineage>
</organism>
<reference evidence="1 2" key="1">
    <citation type="journal article" date="2024" name="Plant Biotechnol. J.">
        <title>Genome and CRISPR/Cas9 system of a widespread forest tree (Populus alba) in the world.</title>
        <authorList>
            <person name="Liu Y.J."/>
            <person name="Jiang P.F."/>
            <person name="Han X.M."/>
            <person name="Li X.Y."/>
            <person name="Wang H.M."/>
            <person name="Wang Y.J."/>
            <person name="Wang X.X."/>
            <person name="Zeng Q.Y."/>
        </authorList>
    </citation>
    <scope>NUCLEOTIDE SEQUENCE [LARGE SCALE GENOMIC DNA]</scope>
    <source>
        <strain evidence="2">cv. PAL-ZL1</strain>
    </source>
</reference>
<dbReference type="EMBL" id="RCHU02000017">
    <property type="protein sequence ID" value="KAL3567880.1"/>
    <property type="molecule type" value="Genomic_DNA"/>
</dbReference>
<accession>A0ACC4ANT1</accession>
<name>A0ACC4ANT1_POPAL</name>
<sequence>MATTESLVAQIQGLSSNAVDLGNSVVVSDEIRGESLGVVWKTSIMQLVLDCNVFHESTQDYNEDGKLSFSEFSDLIKAFGNQKEELFKAADKNGDDAVSMDELAELPAFQQENEPLINCCPVCGEILEVSDKLNTLVHLSLCFDEGTGNQVMTGGLLINSLLMGMNLLTVNFMSCLLLWWMFKLSEWAHFSSYDVGLNSGSSASHILDSDSDFEVFELFDPAATGKVVGRISLSCSVEDPMETEKNFARCILAIVKEELFKAADKNGDDAVSMDELAELPAFQQENEPLINCCPVCGEILEVSDKLNTLVHLSLCFDEGTGNQVMTGGLLINSLLMGMNLLTVNFMSCLLLWWMFKLSEWAHFSSYDVGLNSGSSASHILVKETLLVAREGRVWCLEDRLVLGGFDWDPTLQEKACWSRRPFDRVCMPLDKWRGYTTYTSIEQLRLVDALIIFNITRNYRQDPMETEKNFARCILAIVDYNEDGKLSFSEFSDLIKAFGNQVADNKF</sequence>
<evidence type="ECO:0000313" key="1">
    <source>
        <dbReference type="EMBL" id="KAL3567880.1"/>
    </source>
</evidence>